<dbReference type="InterPro" id="IPR029063">
    <property type="entry name" value="SAM-dependent_MTases_sf"/>
</dbReference>
<evidence type="ECO:0000313" key="1">
    <source>
        <dbReference type="EMBL" id="MDG0862729.1"/>
    </source>
</evidence>
<evidence type="ECO:0008006" key="3">
    <source>
        <dbReference type="Google" id="ProtNLM"/>
    </source>
</evidence>
<accession>A0A9X4LGV0</accession>
<gene>
    <name evidence="1" type="ORF">EXJ73_09640</name>
</gene>
<dbReference type="Gene3D" id="3.40.50.150">
    <property type="entry name" value="Vaccinia Virus protein VP39"/>
    <property type="match status" value="1"/>
</dbReference>
<evidence type="ECO:0000313" key="2">
    <source>
        <dbReference type="Proteomes" id="UP001152766"/>
    </source>
</evidence>
<name>A0A9X4LGV0_9BURK</name>
<keyword evidence="2" id="KW-1185">Reference proteome</keyword>
<dbReference type="EMBL" id="SGUG01000011">
    <property type="protein sequence ID" value="MDG0862729.1"/>
    <property type="molecule type" value="Genomic_DNA"/>
</dbReference>
<sequence length="219" mass="24453">MPGSFVVFDSLARQLIEWIAPRQAIDFGAGAGKFGRLLRSAAPGCRSVAVEPEAAYVERFGLHGLYDEVRIQTAAQWQASGINERFDLAILGDCIEHMPKSVGLDMLNALAYRAAYTLVIAPEFLVQGSVDGVDAEAHVSVWSERDLHWHDLWAFDNCRSMGVFLLRGYLPSPVPLRELVERVNTVNLPVHEFHDVASFVRPARLRLVEQPREVAYRPA</sequence>
<comment type="caution">
    <text evidence="1">The sequence shown here is derived from an EMBL/GenBank/DDBJ whole genome shotgun (WGS) entry which is preliminary data.</text>
</comment>
<dbReference type="AlphaFoldDB" id="A0A9X4LGV0"/>
<proteinExistence type="predicted"/>
<protein>
    <recommendedName>
        <fullName evidence="3">Methyltransferase domain-containing protein</fullName>
    </recommendedName>
</protein>
<dbReference type="RefSeq" id="WP_268151877.1">
    <property type="nucleotide sequence ID" value="NZ_JAPPUW010000013.1"/>
</dbReference>
<dbReference type="SUPFAM" id="SSF53335">
    <property type="entry name" value="S-adenosyl-L-methionine-dependent methyltransferases"/>
    <property type="match status" value="1"/>
</dbReference>
<dbReference type="Proteomes" id="UP001152766">
    <property type="component" value="Unassembled WGS sequence"/>
</dbReference>
<organism evidence="1 2">
    <name type="scientific">Pelomonas aquatica</name>
    <dbReference type="NCBI Taxonomy" id="431058"/>
    <lineage>
        <taxon>Bacteria</taxon>
        <taxon>Pseudomonadati</taxon>
        <taxon>Pseudomonadota</taxon>
        <taxon>Betaproteobacteria</taxon>
        <taxon>Burkholderiales</taxon>
        <taxon>Sphaerotilaceae</taxon>
        <taxon>Roseateles</taxon>
    </lineage>
</organism>
<reference evidence="1" key="1">
    <citation type="submission" date="2019-02" db="EMBL/GenBank/DDBJ databases">
        <title>Draft genome of the type strain Pelomonas aquatica CCUG 52575T.</title>
        <authorList>
            <person name="Gomila M."/>
            <person name="Lalucat J."/>
        </authorList>
    </citation>
    <scope>NUCLEOTIDE SEQUENCE</scope>
    <source>
        <strain evidence="1">CCUG 52575</strain>
    </source>
</reference>